<dbReference type="Gene3D" id="3.40.50.2000">
    <property type="entry name" value="Glycogen Phosphorylase B"/>
    <property type="match status" value="2"/>
</dbReference>
<keyword evidence="2 5" id="KW-0808">Transferase</keyword>
<evidence type="ECO:0000259" key="3">
    <source>
        <dbReference type="Pfam" id="PF00534"/>
    </source>
</evidence>
<sequence>MRVDLLTKEYPPFIYGGAGVHVNELAKVLRPLADVRVHAFGGPREPGTEGADDGVTGYPEIAELDGANAALRTFGVDLEMTQGTEGTDLVHSHTWYANLAGHLAGLLHGVPHVISAHSLEPLRPWKAEQLGGGYALSSWAEKTAYEAASGIIAVSNGMREDILRSYPAVEPERVKVVHNGIDLEAWKHPQGQEADAAATATLKRLGIDPDRPTVVFVGRITRQKGLPHLLRACEQLPADVQVILCAGAPDTPEIKAEVEGLVARLREKRTGVVWIEEMLPRPELIAVLAASDVFVCPSVYEPLGIVNLEAMAVGLPVVGSATGGIPDVIVDGETGLLVPIEQVQDGTGTPIDPARFEADLAERLTTLVTDTEAARTMGQAARRRVEEHFAWEAIAQRTMDVYNWVLAQG</sequence>
<dbReference type="Pfam" id="PF13439">
    <property type="entry name" value="Glyco_transf_4"/>
    <property type="match status" value="1"/>
</dbReference>
<protein>
    <submittedName>
        <fullName evidence="5">Glycosyl transferase family 1</fullName>
    </submittedName>
</protein>
<dbReference type="PANTHER" id="PTHR45947:SF3">
    <property type="entry name" value="SULFOQUINOVOSYL TRANSFERASE SQD2"/>
    <property type="match status" value="1"/>
</dbReference>
<gene>
    <name evidence="5" type="ORF">BKH32_12695</name>
</gene>
<dbReference type="SUPFAM" id="SSF53756">
    <property type="entry name" value="UDP-Glycosyltransferase/glycogen phosphorylase"/>
    <property type="match status" value="1"/>
</dbReference>
<feature type="domain" description="Glycosyl transferase family 1" evidence="3">
    <location>
        <begin position="203"/>
        <end position="382"/>
    </location>
</feature>
<evidence type="ECO:0000256" key="2">
    <source>
        <dbReference type="ARBA" id="ARBA00022679"/>
    </source>
</evidence>
<dbReference type="RefSeq" id="WP_075250360.1">
    <property type="nucleotide sequence ID" value="NZ_MSGO01000078.1"/>
</dbReference>
<evidence type="ECO:0000313" key="5">
    <source>
        <dbReference type="EMBL" id="OLL13183.1"/>
    </source>
</evidence>
<name>A0A1Q8HWF9_9ACTO</name>
<feature type="domain" description="Glycosyltransferase subfamily 4-like N-terminal" evidence="4">
    <location>
        <begin position="15"/>
        <end position="184"/>
    </location>
</feature>
<dbReference type="InterPro" id="IPR050194">
    <property type="entry name" value="Glycosyltransferase_grp1"/>
</dbReference>
<evidence type="ECO:0000259" key="4">
    <source>
        <dbReference type="Pfam" id="PF13439"/>
    </source>
</evidence>
<dbReference type="GO" id="GO:0016757">
    <property type="term" value="F:glycosyltransferase activity"/>
    <property type="evidence" value="ECO:0007669"/>
    <property type="project" value="UniProtKB-KW"/>
</dbReference>
<dbReference type="CDD" id="cd03801">
    <property type="entry name" value="GT4_PimA-like"/>
    <property type="match status" value="1"/>
</dbReference>
<dbReference type="NCBIfam" id="TIGR02149">
    <property type="entry name" value="glgA_Coryne"/>
    <property type="match status" value="1"/>
</dbReference>
<accession>A0A1Q8HWF9</accession>
<evidence type="ECO:0000313" key="6">
    <source>
        <dbReference type="Proteomes" id="UP000185736"/>
    </source>
</evidence>
<dbReference type="InterPro" id="IPR001296">
    <property type="entry name" value="Glyco_trans_1"/>
</dbReference>
<dbReference type="InterPro" id="IPR011875">
    <property type="entry name" value="M1P_synthase"/>
</dbReference>
<evidence type="ECO:0000256" key="1">
    <source>
        <dbReference type="ARBA" id="ARBA00022676"/>
    </source>
</evidence>
<keyword evidence="1" id="KW-0328">Glycosyltransferase</keyword>
<dbReference type="Proteomes" id="UP000185736">
    <property type="component" value="Unassembled WGS sequence"/>
</dbReference>
<reference evidence="5 6" key="1">
    <citation type="submission" date="2016-12" db="EMBL/GenBank/DDBJ databases">
        <title>Genomic comparison of strains in the 'Actinomyces naeslundii' group.</title>
        <authorList>
            <person name="Mughal S.R."/>
            <person name="Do T."/>
            <person name="Gilbert S.C."/>
            <person name="Witherden E.A."/>
            <person name="Didelot X."/>
            <person name="Beighton D."/>
        </authorList>
    </citation>
    <scope>NUCLEOTIDE SEQUENCE [LARGE SCALE GENOMIC DNA]</scope>
    <source>
        <strain evidence="5 6">S64C</strain>
    </source>
</reference>
<dbReference type="GO" id="GO:0009250">
    <property type="term" value="P:glucan biosynthetic process"/>
    <property type="evidence" value="ECO:0007669"/>
    <property type="project" value="InterPro"/>
</dbReference>
<dbReference type="Pfam" id="PF00534">
    <property type="entry name" value="Glycos_transf_1"/>
    <property type="match status" value="1"/>
</dbReference>
<comment type="caution">
    <text evidence="5">The sequence shown here is derived from an EMBL/GenBank/DDBJ whole genome shotgun (WGS) entry which is preliminary data.</text>
</comment>
<organism evidence="5 6">
    <name type="scientific">Actinomyces oris</name>
    <dbReference type="NCBI Taxonomy" id="544580"/>
    <lineage>
        <taxon>Bacteria</taxon>
        <taxon>Bacillati</taxon>
        <taxon>Actinomycetota</taxon>
        <taxon>Actinomycetes</taxon>
        <taxon>Actinomycetales</taxon>
        <taxon>Actinomycetaceae</taxon>
        <taxon>Actinomyces</taxon>
    </lineage>
</organism>
<dbReference type="GO" id="GO:1901137">
    <property type="term" value="P:carbohydrate derivative biosynthetic process"/>
    <property type="evidence" value="ECO:0007669"/>
    <property type="project" value="UniProtKB-ARBA"/>
</dbReference>
<dbReference type="PANTHER" id="PTHR45947">
    <property type="entry name" value="SULFOQUINOVOSYL TRANSFERASE SQD2"/>
    <property type="match status" value="1"/>
</dbReference>
<proteinExistence type="predicted"/>
<dbReference type="EMBL" id="MSGO01000078">
    <property type="protein sequence ID" value="OLL13183.1"/>
    <property type="molecule type" value="Genomic_DNA"/>
</dbReference>
<dbReference type="InterPro" id="IPR028098">
    <property type="entry name" value="Glyco_trans_4-like_N"/>
</dbReference>
<dbReference type="AlphaFoldDB" id="A0A1Q8HWF9"/>